<dbReference type="Pfam" id="PF06229">
    <property type="entry name" value="FRG1"/>
    <property type="match status" value="1"/>
</dbReference>
<reference evidence="2 3" key="1">
    <citation type="submission" date="2018-06" db="EMBL/GenBank/DDBJ databases">
        <title>Paenibacillus imtechensis sp. nov.</title>
        <authorList>
            <person name="Pinnaka A.K."/>
            <person name="Singh H."/>
            <person name="Kaur M."/>
        </authorList>
    </citation>
    <scope>NUCLEOTIDE SEQUENCE [LARGE SCALE GENOMIC DNA]</scope>
    <source>
        <strain evidence="2 3">SMB1</strain>
    </source>
</reference>
<dbReference type="Gene3D" id="2.80.10.50">
    <property type="match status" value="1"/>
</dbReference>
<feature type="domain" description="BIG2" evidence="1">
    <location>
        <begin position="1384"/>
        <end position="1422"/>
    </location>
</feature>
<evidence type="ECO:0000313" key="2">
    <source>
        <dbReference type="EMBL" id="PZD93146.1"/>
    </source>
</evidence>
<dbReference type="SUPFAM" id="SSF49373">
    <property type="entry name" value="Invasin/intimin cell-adhesion fragments"/>
    <property type="match status" value="2"/>
</dbReference>
<dbReference type="InterPro" id="IPR008964">
    <property type="entry name" value="Invasin/intimin_cell_adhesion"/>
</dbReference>
<name>A0A2W1L1A5_9BACL</name>
<dbReference type="CDD" id="cd00257">
    <property type="entry name" value="beta-trefoil_FSCN-like"/>
    <property type="match status" value="1"/>
</dbReference>
<proteinExistence type="predicted"/>
<accession>A0A2W1L1A5</accession>
<keyword evidence="3" id="KW-1185">Reference proteome</keyword>
<protein>
    <recommendedName>
        <fullName evidence="1">BIG2 domain-containing protein</fullName>
    </recommendedName>
</protein>
<dbReference type="Pfam" id="PF02368">
    <property type="entry name" value="Big_2"/>
    <property type="match status" value="1"/>
</dbReference>
<dbReference type="InterPro" id="IPR008999">
    <property type="entry name" value="Actin-crosslinking"/>
</dbReference>
<dbReference type="Gene3D" id="2.60.40.1080">
    <property type="match status" value="2"/>
</dbReference>
<gene>
    <name evidence="2" type="ORF">DNH61_24160</name>
</gene>
<evidence type="ECO:0000259" key="1">
    <source>
        <dbReference type="Pfam" id="PF02368"/>
    </source>
</evidence>
<dbReference type="OrthoDB" id="38701at2"/>
<dbReference type="InterPro" id="IPR003343">
    <property type="entry name" value="Big_2"/>
</dbReference>
<evidence type="ECO:0000313" key="3">
    <source>
        <dbReference type="Proteomes" id="UP000249522"/>
    </source>
</evidence>
<dbReference type="EMBL" id="QKRB01000058">
    <property type="protein sequence ID" value="PZD93146.1"/>
    <property type="molecule type" value="Genomic_DNA"/>
</dbReference>
<dbReference type="InterPro" id="IPR010414">
    <property type="entry name" value="FRG1"/>
</dbReference>
<organism evidence="2 3">
    <name type="scientific">Paenibacillus sambharensis</name>
    <dbReference type="NCBI Taxonomy" id="1803190"/>
    <lineage>
        <taxon>Bacteria</taxon>
        <taxon>Bacillati</taxon>
        <taxon>Bacillota</taxon>
        <taxon>Bacilli</taxon>
        <taxon>Bacillales</taxon>
        <taxon>Paenibacillaceae</taxon>
        <taxon>Paenibacillus</taxon>
    </lineage>
</organism>
<sequence>MSINMVIRYHRYIRIRRHLMKRRTFNRLLTLLIAVSMLFAAFAVTGIGERQVHAGTGKLVSLLSKANDKYITITSTEAAVSTRSSDATAAELFELSTLSSGSIALKSKINGKYMTVSSSGSRLSASASGIGAREQFTLVHHTDGTVSLLASNDRYVCADKSLSSTTYPLAANKTSAEACSFFKLTEHHPVKILEITDTGSSDIQSSLSPIPYIEVETMSMKRFVALRGDLDGKYDAIYIGKGSYNPETVPVTTSSNRESWHDTKHVMNDITMLKANEIIQHYINKGLLVMLYSDAALRSGVLHQSPQKGKLYSAFSRYSTPAGARDNVLWINEDRLTRLDDLLTQDAYNRLLRQRPKLVLNERPVDYNVNPGQVFSTGSTLTFKFNAANIADFSQRRLTVNLYIGLDQVLRFTPDQMVASAQVTGPEGELTYRLPKGYSGVHYWKLELVDQNSRLKDFQSGVIRFKDETTVLNVLQVMPNGKLFSSLQRDATLKQSYLRKAGEYEIKVDVTEFNHFNSSGYRDLNGRYDMLIFGFIDEYNRYAGISDDAAKAVNAFIGTGQAVMFTHDTVFGDNNNWIRYFKDTTGQRGTQTNLGLNAPRTSTTTVKVNDGLLTQYPFNISHAATSVARTHNQYFTLDLEDDSIISWYNISGGSRDPNDSWNHYYTYSKGNVTYSGSGHTFLNSQTGYLADPFPDWEEKLFVNTMYRAFIGANHAPNLTVFTPRPYTEQEDNYIPSYHSITVSFKPEDWDLADRRVYVEINFKSNGQVVRKFQQADVLSGSTVTQTFPNPLPQGGDLTIEVIARDKKGAQTIREVPVRIKKLETNLNVSRHLSGLRESADGNGSPVVKKGEPLTMHYQLAPMPIPVHTTTEPEKLVIHQVSFREALPGGIEINSLPSWMSSSGNINSGYTISGTLPDITYRLAEDGSMYTAEPVTFEVGIRAVSNGNYTLDQSRVSFRDIGETGTITVPFQPLSFQAITMIENLSLAGTEIAIGDELPMHPSYSPPDATSPIFTWESSDSSILQINEVGTVKGIAPGTAVVTVRDAVSGLTARAAVRVVETGLSLSGGDTVMAGSSLMLEAALRQTANEVIRSDSVTWGFKNEADRTKAVIAGADSGNVWRRELAGKQAGTVTVVVQATTYNLATGAVMHTYTAEHRVKIVNPELRITGPTETGKGEQISLSANWVDPAGNRVNIPASMVQSVSWSFKETADDSKAQLSGTGSWERTLKAVEAGSVTAVITAVLSSGDRITAEHPVVINDRSVRITGHNALGIGEAINLGLEWEGGSLPPGNIQNIRWTLKEEEAARTASISSPQTEPHSAVLTGRDAGQVTVVVHIQTTSGAAFSAEYEGSVIRLRLPASRTITQGSSHSLAPLLEVLPAAMKNRVEPEVKWLSSNTDVVSITGSGVVTGHKRGTATMTAIYRPDPSRPEIKASIVVKVEPLHSGDVY</sequence>
<comment type="caution">
    <text evidence="2">The sequence shown here is derived from an EMBL/GenBank/DDBJ whole genome shotgun (WGS) entry which is preliminary data.</text>
</comment>
<dbReference type="Proteomes" id="UP000249522">
    <property type="component" value="Unassembled WGS sequence"/>
</dbReference>
<dbReference type="SUPFAM" id="SSF50405">
    <property type="entry name" value="Actin-crosslinking proteins"/>
    <property type="match status" value="1"/>
</dbReference>